<dbReference type="AlphaFoldDB" id="A0A0A9GJB9"/>
<reference evidence="2" key="1">
    <citation type="submission" date="2014-09" db="EMBL/GenBank/DDBJ databases">
        <authorList>
            <person name="Magalhaes I.L.F."/>
            <person name="Oliveira U."/>
            <person name="Santos F.R."/>
            <person name="Vidigal T.H.D.A."/>
            <person name="Brescovit A.D."/>
            <person name="Santos A.J."/>
        </authorList>
    </citation>
    <scope>NUCLEOTIDE SEQUENCE</scope>
    <source>
        <tissue evidence="2">Shoot tissue taken approximately 20 cm above the soil surface</tissue>
    </source>
</reference>
<keyword evidence="1" id="KW-0812">Transmembrane</keyword>
<name>A0A0A9GJB9_ARUDO</name>
<evidence type="ECO:0000313" key="2">
    <source>
        <dbReference type="EMBL" id="JAE20793.1"/>
    </source>
</evidence>
<keyword evidence="1" id="KW-1133">Transmembrane helix</keyword>
<organism evidence="2">
    <name type="scientific">Arundo donax</name>
    <name type="common">Giant reed</name>
    <name type="synonym">Donax arundinaceus</name>
    <dbReference type="NCBI Taxonomy" id="35708"/>
    <lineage>
        <taxon>Eukaryota</taxon>
        <taxon>Viridiplantae</taxon>
        <taxon>Streptophyta</taxon>
        <taxon>Embryophyta</taxon>
        <taxon>Tracheophyta</taxon>
        <taxon>Spermatophyta</taxon>
        <taxon>Magnoliopsida</taxon>
        <taxon>Liliopsida</taxon>
        <taxon>Poales</taxon>
        <taxon>Poaceae</taxon>
        <taxon>PACMAD clade</taxon>
        <taxon>Arundinoideae</taxon>
        <taxon>Arundineae</taxon>
        <taxon>Arundo</taxon>
    </lineage>
</organism>
<feature type="transmembrane region" description="Helical" evidence="1">
    <location>
        <begin position="20"/>
        <end position="44"/>
    </location>
</feature>
<proteinExistence type="predicted"/>
<accession>A0A0A9GJB9</accession>
<protein>
    <submittedName>
        <fullName evidence="2">Uncharacterized protein</fullName>
    </submittedName>
</protein>
<keyword evidence="1" id="KW-0472">Membrane</keyword>
<sequence length="77" mass="9038">MRYCKSSDLLSLVPYLQRDWIMGSSILSVIWVVTLELLSFGFFWKTINNVHLKDRFLCFLDHVLVSTCAIQGYRVCF</sequence>
<dbReference type="EMBL" id="GBRH01177103">
    <property type="protein sequence ID" value="JAE20793.1"/>
    <property type="molecule type" value="Transcribed_RNA"/>
</dbReference>
<reference evidence="2" key="2">
    <citation type="journal article" date="2015" name="Data Brief">
        <title>Shoot transcriptome of the giant reed, Arundo donax.</title>
        <authorList>
            <person name="Barrero R.A."/>
            <person name="Guerrero F.D."/>
            <person name="Moolhuijzen P."/>
            <person name="Goolsby J.A."/>
            <person name="Tidwell J."/>
            <person name="Bellgard S.E."/>
            <person name="Bellgard M.I."/>
        </authorList>
    </citation>
    <scope>NUCLEOTIDE SEQUENCE</scope>
    <source>
        <tissue evidence="2">Shoot tissue taken approximately 20 cm above the soil surface</tissue>
    </source>
</reference>
<evidence type="ECO:0000256" key="1">
    <source>
        <dbReference type="SAM" id="Phobius"/>
    </source>
</evidence>